<keyword evidence="2" id="KW-0255">Endonuclease</keyword>
<keyword evidence="2" id="KW-0540">Nuclease</keyword>
<feature type="domain" description="HNH nuclease" evidence="1">
    <location>
        <begin position="305"/>
        <end position="356"/>
    </location>
</feature>
<accession>A0A2T0RE11</accession>
<sequence>MSEVMKNLRGSVDPLENDLARVYEHWQEVKRSQGQRAGLGYEPRDIKTLGPESVISSRVLNASAGFEEVDSDQSYEALVLKYPDRFTPDVIAAAQERLKLGASKVDQFRRQDIQFFAKSRSIELFKEHGIQPSIESWVARYAHLPELHKDNSYADEILTKGFRSLVWLHEQEKDGERGRGLTAVVEFGPMQLDRRAQVLDAVFFERPIGKELLEAHKDDGTFISRIDASRHSRIWPISSIDVDSLLSAVREKAHKIAEYENLNPDPHDPLNLEKIEDTTALRQVVLRRYQGAFRQALLRKRPKRCAITGTNEVSVLEAAHIIPYAERFADRDKQENGLLLRSDIHKLFDAHLISINPETREIEVSDRIESSDYLNLRGGIVSDEVSQKSLSFHFENFQKQRL</sequence>
<dbReference type="Proteomes" id="UP000239480">
    <property type="component" value="Unassembled WGS sequence"/>
</dbReference>
<dbReference type="Pfam" id="PF13391">
    <property type="entry name" value="HNH_2"/>
    <property type="match status" value="1"/>
</dbReference>
<name>A0A2T0RE11_9RHOB</name>
<evidence type="ECO:0000259" key="1">
    <source>
        <dbReference type="Pfam" id="PF13391"/>
    </source>
</evidence>
<proteinExistence type="predicted"/>
<dbReference type="RefSeq" id="WP_106208504.1">
    <property type="nucleotide sequence ID" value="NZ_PVTD01000023.1"/>
</dbReference>
<keyword evidence="3" id="KW-1185">Reference proteome</keyword>
<reference evidence="2 3" key="1">
    <citation type="submission" date="2018-03" db="EMBL/GenBank/DDBJ databases">
        <title>Genomic Encyclopedia of Archaeal and Bacterial Type Strains, Phase II (KMG-II): from individual species to whole genera.</title>
        <authorList>
            <person name="Goeker M."/>
        </authorList>
    </citation>
    <scope>NUCLEOTIDE SEQUENCE [LARGE SCALE GENOMIC DNA]</scope>
    <source>
        <strain evidence="2 3">DSM 29328</strain>
    </source>
</reference>
<dbReference type="AlphaFoldDB" id="A0A2T0RE11"/>
<keyword evidence="2" id="KW-0378">Hydrolase</keyword>
<organism evidence="2 3">
    <name type="scientific">Aliiruegeria haliotis</name>
    <dbReference type="NCBI Taxonomy" id="1280846"/>
    <lineage>
        <taxon>Bacteria</taxon>
        <taxon>Pseudomonadati</taxon>
        <taxon>Pseudomonadota</taxon>
        <taxon>Alphaproteobacteria</taxon>
        <taxon>Rhodobacterales</taxon>
        <taxon>Roseobacteraceae</taxon>
        <taxon>Aliiruegeria</taxon>
    </lineage>
</organism>
<dbReference type="EMBL" id="PVTD01000023">
    <property type="protein sequence ID" value="PRY19395.1"/>
    <property type="molecule type" value="Genomic_DNA"/>
</dbReference>
<dbReference type="GO" id="GO:0004519">
    <property type="term" value="F:endonuclease activity"/>
    <property type="evidence" value="ECO:0007669"/>
    <property type="project" value="UniProtKB-KW"/>
</dbReference>
<evidence type="ECO:0000313" key="2">
    <source>
        <dbReference type="EMBL" id="PRY19395.1"/>
    </source>
</evidence>
<dbReference type="InterPro" id="IPR003615">
    <property type="entry name" value="HNH_nuc"/>
</dbReference>
<dbReference type="OrthoDB" id="529575at2"/>
<protein>
    <submittedName>
        <fullName evidence="2">HNH endonuclease</fullName>
    </submittedName>
</protein>
<evidence type="ECO:0000313" key="3">
    <source>
        <dbReference type="Proteomes" id="UP000239480"/>
    </source>
</evidence>
<comment type="caution">
    <text evidence="2">The sequence shown here is derived from an EMBL/GenBank/DDBJ whole genome shotgun (WGS) entry which is preliminary data.</text>
</comment>
<gene>
    <name evidence="2" type="ORF">CLV78_1234</name>
</gene>